<evidence type="ECO:0000256" key="1">
    <source>
        <dbReference type="ARBA" id="ARBA00004370"/>
    </source>
</evidence>
<keyword evidence="2 5" id="KW-0812">Transmembrane</keyword>
<protein>
    <submittedName>
        <fullName evidence="6">Holin</fullName>
    </submittedName>
</protein>
<evidence type="ECO:0000256" key="2">
    <source>
        <dbReference type="ARBA" id="ARBA00022692"/>
    </source>
</evidence>
<reference evidence="7" key="1">
    <citation type="submission" date="2018-08" db="EMBL/GenBank/DDBJ databases">
        <authorList>
            <person name="Showalter R."/>
            <person name="Adat I."/>
            <person name="Raab R."/>
            <person name="Temple L."/>
        </authorList>
    </citation>
    <scope>NUCLEOTIDE SEQUENCE [LARGE SCALE GENOMIC DNA]</scope>
</reference>
<keyword evidence="7" id="KW-1185">Reference proteome</keyword>
<keyword evidence="4 5" id="KW-0472">Membrane</keyword>
<dbReference type="Proteomes" id="UP000281415">
    <property type="component" value="Segment"/>
</dbReference>
<evidence type="ECO:0000256" key="5">
    <source>
        <dbReference type="SAM" id="Phobius"/>
    </source>
</evidence>
<evidence type="ECO:0000313" key="7">
    <source>
        <dbReference type="Proteomes" id="UP000281415"/>
    </source>
</evidence>
<dbReference type="InterPro" id="IPR006479">
    <property type="entry name" value="Holin"/>
</dbReference>
<keyword evidence="3 5" id="KW-1133">Transmembrane helix</keyword>
<sequence length="81" mass="9387">MKMDTGTKVRLILFLVAWVNQLLTYFNLEPIPLDEAAAQQIYDSTSVIFTIVITIWTSFKNNYVTLRGKQQREVLKKNGLH</sequence>
<evidence type="ECO:0000313" key="6">
    <source>
        <dbReference type="EMBL" id="AYD80951.1"/>
    </source>
</evidence>
<evidence type="ECO:0000256" key="3">
    <source>
        <dbReference type="ARBA" id="ARBA00022989"/>
    </source>
</evidence>
<feature type="transmembrane region" description="Helical" evidence="5">
    <location>
        <begin position="40"/>
        <end position="59"/>
    </location>
</feature>
<dbReference type="NCBIfam" id="TIGR01592">
    <property type="entry name" value="holin_SPP1"/>
    <property type="match status" value="1"/>
</dbReference>
<name>A0A386K6Y4_9CAUD</name>
<accession>A0A386K6Y4</accession>
<feature type="transmembrane region" description="Helical" evidence="5">
    <location>
        <begin position="12"/>
        <end position="28"/>
    </location>
</feature>
<proteinExistence type="predicted"/>
<gene>
    <name evidence="6" type="ORF">Ray17_50</name>
</gene>
<dbReference type="GO" id="GO:0016020">
    <property type="term" value="C:membrane"/>
    <property type="evidence" value="ECO:0007669"/>
    <property type="project" value="UniProtKB-SubCell"/>
</dbReference>
<evidence type="ECO:0000256" key="4">
    <source>
        <dbReference type="ARBA" id="ARBA00023136"/>
    </source>
</evidence>
<dbReference type="Pfam" id="PF04688">
    <property type="entry name" value="Holin_SPP1"/>
    <property type="match status" value="1"/>
</dbReference>
<organism evidence="6 7">
    <name type="scientific">Bacillus phage Ray17</name>
    <dbReference type="NCBI Taxonomy" id="2315627"/>
    <lineage>
        <taxon>Viruses</taxon>
        <taxon>Duplodnaviria</taxon>
        <taxon>Heunggongvirae</taxon>
        <taxon>Uroviricota</taxon>
        <taxon>Caudoviricetes</taxon>
        <taxon>Trautnerviridae</taxon>
        <taxon>Polsinellivirinae</taxon>
        <taxon>Splendidredvirus</taxon>
        <taxon>Splendidredvirus ray17</taxon>
    </lineage>
</organism>
<comment type="subcellular location">
    <subcellularLocation>
        <location evidence="1">Membrane</location>
    </subcellularLocation>
</comment>
<dbReference type="EMBL" id="MH752385">
    <property type="protein sequence ID" value="AYD80951.1"/>
    <property type="molecule type" value="Genomic_DNA"/>
</dbReference>